<keyword evidence="8" id="KW-1185">Reference proteome</keyword>
<comment type="subcellular location">
    <subcellularLocation>
        <location evidence="1">Cell membrane</location>
        <topology evidence="1">Multi-pass membrane protein</topology>
    </subcellularLocation>
</comment>
<feature type="transmembrane region" description="Helical" evidence="5">
    <location>
        <begin position="20"/>
        <end position="39"/>
    </location>
</feature>
<keyword evidence="3 5" id="KW-1133">Transmembrane helix</keyword>
<feature type="transmembrane region" description="Helical" evidence="5">
    <location>
        <begin position="385"/>
        <end position="407"/>
    </location>
</feature>
<gene>
    <name evidence="7" type="ORF">SAMN05421878_11324</name>
</gene>
<dbReference type="AlphaFoldDB" id="A0A1G7DV33"/>
<reference evidence="8" key="1">
    <citation type="submission" date="2016-10" db="EMBL/GenBank/DDBJ databases">
        <authorList>
            <person name="Varghese N."/>
        </authorList>
    </citation>
    <scope>NUCLEOTIDE SEQUENCE [LARGE SCALE GENOMIC DNA]</scope>
    <source>
        <strain evidence="8">DSM 20639</strain>
    </source>
</reference>
<feature type="transmembrane region" description="Helical" evidence="5">
    <location>
        <begin position="108"/>
        <end position="131"/>
    </location>
</feature>
<dbReference type="InterPro" id="IPR005829">
    <property type="entry name" value="Sugar_transporter_CS"/>
</dbReference>
<dbReference type="InterPro" id="IPR020846">
    <property type="entry name" value="MFS_dom"/>
</dbReference>
<keyword evidence="2 5" id="KW-0812">Transmembrane</keyword>
<proteinExistence type="predicted"/>
<evidence type="ECO:0000313" key="7">
    <source>
        <dbReference type="EMBL" id="SDE55308.1"/>
    </source>
</evidence>
<dbReference type="SUPFAM" id="SSF103473">
    <property type="entry name" value="MFS general substrate transporter"/>
    <property type="match status" value="1"/>
</dbReference>
<evidence type="ECO:0000256" key="2">
    <source>
        <dbReference type="ARBA" id="ARBA00022692"/>
    </source>
</evidence>
<evidence type="ECO:0000313" key="8">
    <source>
        <dbReference type="Proteomes" id="UP000182744"/>
    </source>
</evidence>
<feature type="transmembrane region" description="Helical" evidence="5">
    <location>
        <begin position="51"/>
        <end position="71"/>
    </location>
</feature>
<protein>
    <submittedName>
        <fullName evidence="7">MFS transporter, SP family, inositol transporter</fullName>
    </submittedName>
</protein>
<evidence type="ECO:0000256" key="5">
    <source>
        <dbReference type="SAM" id="Phobius"/>
    </source>
</evidence>
<feature type="transmembrane region" description="Helical" evidence="5">
    <location>
        <begin position="294"/>
        <end position="313"/>
    </location>
</feature>
<evidence type="ECO:0000256" key="3">
    <source>
        <dbReference type="ARBA" id="ARBA00022989"/>
    </source>
</evidence>
<dbReference type="PANTHER" id="PTHR23508">
    <property type="entry name" value="CARBOXYLIC ACID TRANSPORTER PROTEIN HOMOLOG"/>
    <property type="match status" value="1"/>
</dbReference>
<evidence type="ECO:0000256" key="4">
    <source>
        <dbReference type="ARBA" id="ARBA00023136"/>
    </source>
</evidence>
<dbReference type="InterPro" id="IPR036259">
    <property type="entry name" value="MFS_trans_sf"/>
</dbReference>
<dbReference type="Pfam" id="PF07690">
    <property type="entry name" value="MFS_1"/>
    <property type="match status" value="1"/>
</dbReference>
<feature type="transmembrane region" description="Helical" evidence="5">
    <location>
        <begin position="225"/>
        <end position="243"/>
    </location>
</feature>
<dbReference type="Proteomes" id="UP000182744">
    <property type="component" value="Unassembled WGS sequence"/>
</dbReference>
<dbReference type="GO" id="GO:0046943">
    <property type="term" value="F:carboxylic acid transmembrane transporter activity"/>
    <property type="evidence" value="ECO:0007669"/>
    <property type="project" value="TreeGrafter"/>
</dbReference>
<dbReference type="GO" id="GO:0005886">
    <property type="term" value="C:plasma membrane"/>
    <property type="evidence" value="ECO:0007669"/>
    <property type="project" value="UniProtKB-SubCell"/>
</dbReference>
<dbReference type="PROSITE" id="PS50850">
    <property type="entry name" value="MFS"/>
    <property type="match status" value="1"/>
</dbReference>
<accession>A0A1G7DV33</accession>
<dbReference type="CDD" id="cd17316">
    <property type="entry name" value="MFS_SV2_like"/>
    <property type="match status" value="1"/>
</dbReference>
<name>A0A1G7DV33_9ACTO</name>
<dbReference type="PROSITE" id="PS00217">
    <property type="entry name" value="SUGAR_TRANSPORT_2"/>
    <property type="match status" value="1"/>
</dbReference>
<sequence length="455" mass="48632">MSLTKKKPLRGWKATAAVSMSNYIDSGSIIAIATSLGFWQAAYFPGDDGTIAGWLAAVSSNAFGAAVGALIGGPLCDKYGRKVIYTWDLLIYALGGLIITFASNLGMLFAGFIIIGLAVGASVPAGWTYVAEFAPTGQRGRHIGATQLAWSVGPFIGFGLAAALAPLGLLGSRIIFAHLVVIALITWYIRQGLEESAAWQKSKGGEEAKSPSVFRSMRLLFSHRANVTALLFLAVIYTCWNQAASQNGIFLPTILNSMGYNTIQADLFSMLSWGVVVISTGIFMLLVDRIPYRIHYFIGGILAIIAWIGLVFGPSDQGWVAFFYAIVWGLSAGPSAQAFYAVWSPELFATPYRAGAQGIVFFLVRLASGLISLIFPVILLKPNGLMINGLILIGFLLVSLLVGTIGAPKTQGKPLRQIEIERYGHVVSEELLQHEETELPASAGAKEGSASGQEK</sequence>
<evidence type="ECO:0000256" key="1">
    <source>
        <dbReference type="ARBA" id="ARBA00004651"/>
    </source>
</evidence>
<feature type="transmembrane region" description="Helical" evidence="5">
    <location>
        <begin position="143"/>
        <end position="164"/>
    </location>
</feature>
<feature type="transmembrane region" description="Helical" evidence="5">
    <location>
        <begin position="355"/>
        <end position="379"/>
    </location>
</feature>
<feature type="transmembrane region" description="Helical" evidence="5">
    <location>
        <begin position="319"/>
        <end position="343"/>
    </location>
</feature>
<dbReference type="PANTHER" id="PTHR23508:SF10">
    <property type="entry name" value="CARBOXYLIC ACID TRANSPORTER PROTEIN HOMOLOG"/>
    <property type="match status" value="1"/>
</dbReference>
<keyword evidence="4 5" id="KW-0472">Membrane</keyword>
<dbReference type="Gene3D" id="1.20.1250.20">
    <property type="entry name" value="MFS general substrate transporter like domains"/>
    <property type="match status" value="2"/>
</dbReference>
<organism evidence="7 8">
    <name type="scientific">Actinobaculum suis</name>
    <dbReference type="NCBI Taxonomy" id="1657"/>
    <lineage>
        <taxon>Bacteria</taxon>
        <taxon>Bacillati</taxon>
        <taxon>Actinomycetota</taxon>
        <taxon>Actinomycetes</taxon>
        <taxon>Actinomycetales</taxon>
        <taxon>Actinomycetaceae</taxon>
        <taxon>Actinobaculum</taxon>
    </lineage>
</organism>
<feature type="domain" description="Major facilitator superfamily (MFS) profile" evidence="6">
    <location>
        <begin position="14"/>
        <end position="411"/>
    </location>
</feature>
<feature type="transmembrane region" description="Helical" evidence="5">
    <location>
        <begin position="170"/>
        <end position="189"/>
    </location>
</feature>
<feature type="transmembrane region" description="Helical" evidence="5">
    <location>
        <begin position="83"/>
        <end position="102"/>
    </location>
</feature>
<evidence type="ECO:0000259" key="6">
    <source>
        <dbReference type="PROSITE" id="PS50850"/>
    </source>
</evidence>
<dbReference type="EMBL" id="FNAU01000013">
    <property type="protein sequence ID" value="SDE55308.1"/>
    <property type="molecule type" value="Genomic_DNA"/>
</dbReference>
<feature type="transmembrane region" description="Helical" evidence="5">
    <location>
        <begin position="263"/>
        <end position="287"/>
    </location>
</feature>
<dbReference type="InterPro" id="IPR011701">
    <property type="entry name" value="MFS"/>
</dbReference>